<evidence type="ECO:0000313" key="9">
    <source>
        <dbReference type="EMBL" id="AEV33680.1"/>
    </source>
</evidence>
<dbReference type="Gene3D" id="3.30.230.10">
    <property type="match status" value="1"/>
</dbReference>
<sequence>MKQTLGKAEKLKSRKLIAELFSAGKSVKAYPLVAVYLPLAEAEKNTLMGVSVAKKRIKKAVDRNQVKRRLREAFRLQKAALLEEDGPELAVMIIYLKGEIAPYSEVEKSMKKLLVKLQEAKKAI</sequence>
<keyword evidence="6 7" id="KW-0694">RNA-binding</keyword>
<keyword evidence="10" id="KW-1185">Reference proteome</keyword>
<comment type="catalytic activity">
    <reaction evidence="7">
        <text>Endonucleolytic cleavage of RNA, removing 5'-extranucleotides from tRNA precursor.</text>
        <dbReference type="EC" id="3.1.26.5"/>
    </reaction>
</comment>
<dbReference type="RefSeq" id="WP_014203029.1">
    <property type="nucleotide sequence ID" value="NC_016599.1"/>
</dbReference>
<dbReference type="HOGENOM" id="CLU_117179_1_0_10"/>
<dbReference type="GO" id="GO:0001682">
    <property type="term" value="P:tRNA 5'-leader removal"/>
    <property type="evidence" value="ECO:0007669"/>
    <property type="project" value="UniProtKB-UniRule"/>
</dbReference>
<comment type="function">
    <text evidence="1 7">RNaseP catalyzes the removal of the 5'-leader sequence from pre-tRNA to produce the mature 5'-terminus. It can also cleave other RNA substrates such as 4.5S RNA. The protein component plays an auxiliary but essential role in vivo by binding to the 5'-leader sequence and broadening the substrate specificity of the ribozyme.</text>
</comment>
<dbReference type="GO" id="GO:0000049">
    <property type="term" value="F:tRNA binding"/>
    <property type="evidence" value="ECO:0007669"/>
    <property type="project" value="UniProtKB-UniRule"/>
</dbReference>
<dbReference type="EMBL" id="CP003156">
    <property type="protein sequence ID" value="AEV33680.1"/>
    <property type="molecule type" value="Genomic_DNA"/>
</dbReference>
<dbReference type="HAMAP" id="MF_00227">
    <property type="entry name" value="RNase_P"/>
    <property type="match status" value="1"/>
</dbReference>
<keyword evidence="5 7" id="KW-0378">Hydrolase</keyword>
<evidence type="ECO:0000256" key="2">
    <source>
        <dbReference type="ARBA" id="ARBA00022694"/>
    </source>
</evidence>
<evidence type="ECO:0000256" key="3">
    <source>
        <dbReference type="ARBA" id="ARBA00022722"/>
    </source>
</evidence>
<evidence type="ECO:0000256" key="8">
    <source>
        <dbReference type="NCBIfam" id="TIGR00188"/>
    </source>
</evidence>
<dbReference type="STRING" id="926562.Oweho_2717"/>
<dbReference type="Proteomes" id="UP000005631">
    <property type="component" value="Chromosome"/>
</dbReference>
<dbReference type="InterPro" id="IPR014721">
    <property type="entry name" value="Ribsml_uS5_D2-typ_fold_subgr"/>
</dbReference>
<evidence type="ECO:0000256" key="6">
    <source>
        <dbReference type="ARBA" id="ARBA00022884"/>
    </source>
</evidence>
<dbReference type="AlphaFoldDB" id="G8QZM7"/>
<dbReference type="OrthoDB" id="1524972at2"/>
<dbReference type="GO" id="GO:0030677">
    <property type="term" value="C:ribonuclease P complex"/>
    <property type="evidence" value="ECO:0007669"/>
    <property type="project" value="TreeGrafter"/>
</dbReference>
<evidence type="ECO:0000256" key="4">
    <source>
        <dbReference type="ARBA" id="ARBA00022759"/>
    </source>
</evidence>
<dbReference type="InterPro" id="IPR020539">
    <property type="entry name" value="RNase_P_CS"/>
</dbReference>
<keyword evidence="2 7" id="KW-0819">tRNA processing</keyword>
<accession>G8QZM7</accession>
<organism evidence="9 10">
    <name type="scientific">Owenweeksia hongkongensis (strain DSM 17368 / CIP 108786 / JCM 12287 / NRRL B-23963 / UST20020801)</name>
    <dbReference type="NCBI Taxonomy" id="926562"/>
    <lineage>
        <taxon>Bacteria</taxon>
        <taxon>Pseudomonadati</taxon>
        <taxon>Bacteroidota</taxon>
        <taxon>Flavobacteriia</taxon>
        <taxon>Flavobacteriales</taxon>
        <taxon>Owenweeksiaceae</taxon>
        <taxon>Owenweeksia</taxon>
    </lineage>
</organism>
<dbReference type="InterPro" id="IPR020568">
    <property type="entry name" value="Ribosomal_Su5_D2-typ_SF"/>
</dbReference>
<dbReference type="NCBIfam" id="TIGR00188">
    <property type="entry name" value="rnpA"/>
    <property type="match status" value="1"/>
</dbReference>
<keyword evidence="3 7" id="KW-0540">Nuclease</keyword>
<name>G8QZM7_OWEHD</name>
<evidence type="ECO:0000256" key="1">
    <source>
        <dbReference type="ARBA" id="ARBA00002663"/>
    </source>
</evidence>
<proteinExistence type="inferred from homology"/>
<dbReference type="EC" id="3.1.26.5" evidence="7 8"/>
<dbReference type="GO" id="GO:0004526">
    <property type="term" value="F:ribonuclease P activity"/>
    <property type="evidence" value="ECO:0007669"/>
    <property type="project" value="UniProtKB-UniRule"/>
</dbReference>
<dbReference type="GO" id="GO:0042781">
    <property type="term" value="F:3'-tRNA processing endoribonuclease activity"/>
    <property type="evidence" value="ECO:0007669"/>
    <property type="project" value="TreeGrafter"/>
</dbReference>
<reference evidence="9 10" key="1">
    <citation type="journal article" date="2012" name="Stand. Genomic Sci.">
        <title>Genome sequence of the orange-pigmented seawater bacterium Owenweeksia hongkongensis type strain (UST20020801(T)).</title>
        <authorList>
            <person name="Riedel T."/>
            <person name="Held B."/>
            <person name="Nolan M."/>
            <person name="Lucas S."/>
            <person name="Lapidus A."/>
            <person name="Tice H."/>
            <person name="Del Rio T.G."/>
            <person name="Cheng J.F."/>
            <person name="Han C."/>
            <person name="Tapia R."/>
            <person name="Goodwin L.A."/>
            <person name="Pitluck S."/>
            <person name="Liolios K."/>
            <person name="Mavromatis K."/>
            <person name="Pagani I."/>
            <person name="Ivanova N."/>
            <person name="Mikhailova N."/>
            <person name="Pati A."/>
            <person name="Chen A."/>
            <person name="Palaniappan K."/>
            <person name="Rohde M."/>
            <person name="Tindall B.J."/>
            <person name="Detter J.C."/>
            <person name="Goker M."/>
            <person name="Woyke T."/>
            <person name="Bristow J."/>
            <person name="Eisen J.A."/>
            <person name="Markowitz V."/>
            <person name="Hugenholtz P."/>
            <person name="Klenk H.P."/>
            <person name="Kyrpides N.C."/>
        </authorList>
    </citation>
    <scope>NUCLEOTIDE SEQUENCE</scope>
    <source>
        <strain evidence="10">DSM 17368 / JCM 12287 / NRRL B-23963</strain>
    </source>
</reference>
<dbReference type="InterPro" id="IPR000100">
    <property type="entry name" value="RNase_P"/>
</dbReference>
<dbReference type="PROSITE" id="PS00648">
    <property type="entry name" value="RIBONUCLEASE_P"/>
    <property type="match status" value="1"/>
</dbReference>
<protein>
    <recommendedName>
        <fullName evidence="7 8">Ribonuclease P protein component</fullName>
        <shortName evidence="7">RNase P protein</shortName>
        <shortName evidence="7">RNaseP protein</shortName>
        <ecNumber evidence="7 8">3.1.26.5</ecNumber>
    </recommendedName>
    <alternativeName>
        <fullName evidence="7">Protein C5</fullName>
    </alternativeName>
</protein>
<evidence type="ECO:0000256" key="5">
    <source>
        <dbReference type="ARBA" id="ARBA00022801"/>
    </source>
</evidence>
<comment type="similarity">
    <text evidence="7">Belongs to the RnpA family.</text>
</comment>
<keyword evidence="4 7" id="KW-0255">Endonuclease</keyword>
<dbReference type="PANTHER" id="PTHR33992:SF1">
    <property type="entry name" value="RIBONUCLEASE P PROTEIN COMPONENT"/>
    <property type="match status" value="1"/>
</dbReference>
<comment type="subunit">
    <text evidence="7">Consists of a catalytic RNA component (M1 or rnpB) and a protein subunit.</text>
</comment>
<dbReference type="SUPFAM" id="SSF54211">
    <property type="entry name" value="Ribosomal protein S5 domain 2-like"/>
    <property type="match status" value="1"/>
</dbReference>
<dbReference type="PANTHER" id="PTHR33992">
    <property type="entry name" value="RIBONUCLEASE P PROTEIN COMPONENT"/>
    <property type="match status" value="1"/>
</dbReference>
<dbReference type="Pfam" id="PF00825">
    <property type="entry name" value="Ribonuclease_P"/>
    <property type="match status" value="1"/>
</dbReference>
<dbReference type="KEGG" id="oho:Oweho_2717"/>
<gene>
    <name evidence="7" type="primary">rnpA</name>
    <name evidence="9" type="ordered locus">Oweho_2717</name>
</gene>
<evidence type="ECO:0000313" key="10">
    <source>
        <dbReference type="Proteomes" id="UP000005631"/>
    </source>
</evidence>
<evidence type="ECO:0000256" key="7">
    <source>
        <dbReference type="HAMAP-Rule" id="MF_00227"/>
    </source>
</evidence>
<dbReference type="eggNOG" id="COG0594">
    <property type="taxonomic scope" value="Bacteria"/>
</dbReference>